<evidence type="ECO:0000256" key="5">
    <source>
        <dbReference type="ARBA" id="ARBA00023136"/>
    </source>
</evidence>
<feature type="transmembrane region" description="Helical" evidence="6">
    <location>
        <begin position="173"/>
        <end position="194"/>
    </location>
</feature>
<keyword evidence="2" id="KW-1003">Cell membrane</keyword>
<evidence type="ECO:0000313" key="7">
    <source>
        <dbReference type="EMBL" id="MBO8476443.1"/>
    </source>
</evidence>
<organism evidence="7 8">
    <name type="scientific">Candidatus Limisoma faecipullorum</name>
    <dbReference type="NCBI Taxonomy" id="2840854"/>
    <lineage>
        <taxon>Bacteria</taxon>
        <taxon>Pseudomonadati</taxon>
        <taxon>Bacteroidota</taxon>
        <taxon>Bacteroidia</taxon>
        <taxon>Bacteroidales</taxon>
        <taxon>Candidatus Limisoma</taxon>
    </lineage>
</organism>
<dbReference type="Proteomes" id="UP000823598">
    <property type="component" value="Unassembled WGS sequence"/>
</dbReference>
<reference evidence="7" key="2">
    <citation type="journal article" date="2021" name="PeerJ">
        <title>Extensive microbial diversity within the chicken gut microbiome revealed by metagenomics and culture.</title>
        <authorList>
            <person name="Gilroy R."/>
            <person name="Ravi A."/>
            <person name="Getino M."/>
            <person name="Pursley I."/>
            <person name="Horton D.L."/>
            <person name="Alikhan N.F."/>
            <person name="Baker D."/>
            <person name="Gharbi K."/>
            <person name="Hall N."/>
            <person name="Watson M."/>
            <person name="Adriaenssens E.M."/>
            <person name="Foster-Nyarko E."/>
            <person name="Jarju S."/>
            <person name="Secka A."/>
            <person name="Antonio M."/>
            <person name="Oren A."/>
            <person name="Chaudhuri R.R."/>
            <person name="La Ragione R."/>
            <person name="Hildebrand F."/>
            <person name="Pallen M.J."/>
        </authorList>
    </citation>
    <scope>NUCLEOTIDE SEQUENCE</scope>
    <source>
        <strain evidence="7">6919</strain>
    </source>
</reference>
<gene>
    <name evidence="7" type="ORF">IAB88_05565</name>
</gene>
<evidence type="ECO:0000256" key="1">
    <source>
        <dbReference type="ARBA" id="ARBA00004651"/>
    </source>
</evidence>
<evidence type="ECO:0000256" key="4">
    <source>
        <dbReference type="ARBA" id="ARBA00022989"/>
    </source>
</evidence>
<feature type="transmembrane region" description="Helical" evidence="6">
    <location>
        <begin position="279"/>
        <end position="299"/>
    </location>
</feature>
<name>A0A9D9IRQ4_9BACT</name>
<comment type="subcellular location">
    <subcellularLocation>
        <location evidence="1">Cell membrane</location>
        <topology evidence="1">Multi-pass membrane protein</topology>
    </subcellularLocation>
</comment>
<evidence type="ECO:0000256" key="2">
    <source>
        <dbReference type="ARBA" id="ARBA00022475"/>
    </source>
</evidence>
<feature type="transmembrane region" description="Helical" evidence="6">
    <location>
        <begin position="254"/>
        <end position="272"/>
    </location>
</feature>
<protein>
    <submittedName>
        <fullName evidence="7">Flippase-like domain-containing protein</fullName>
    </submittedName>
</protein>
<dbReference type="AlphaFoldDB" id="A0A9D9IRQ4"/>
<keyword evidence="4 6" id="KW-1133">Transmembrane helix</keyword>
<dbReference type="PANTHER" id="PTHR39087:SF2">
    <property type="entry name" value="UPF0104 MEMBRANE PROTEIN MJ1595"/>
    <property type="match status" value="1"/>
</dbReference>
<feature type="transmembrane region" description="Helical" evidence="6">
    <location>
        <begin position="51"/>
        <end position="68"/>
    </location>
</feature>
<evidence type="ECO:0000313" key="8">
    <source>
        <dbReference type="Proteomes" id="UP000823598"/>
    </source>
</evidence>
<feature type="transmembrane region" description="Helical" evidence="6">
    <location>
        <begin position="311"/>
        <end position="334"/>
    </location>
</feature>
<dbReference type="EMBL" id="JADIMC010000064">
    <property type="protein sequence ID" value="MBO8476443.1"/>
    <property type="molecule type" value="Genomic_DNA"/>
</dbReference>
<comment type="caution">
    <text evidence="7">The sequence shown here is derived from an EMBL/GenBank/DDBJ whole genome shotgun (WGS) entry which is preliminary data.</text>
</comment>
<dbReference type="GO" id="GO:0005886">
    <property type="term" value="C:plasma membrane"/>
    <property type="evidence" value="ECO:0007669"/>
    <property type="project" value="UniProtKB-SubCell"/>
</dbReference>
<keyword evidence="3 6" id="KW-0812">Transmembrane</keyword>
<reference evidence="7" key="1">
    <citation type="submission" date="2020-10" db="EMBL/GenBank/DDBJ databases">
        <authorList>
            <person name="Gilroy R."/>
        </authorList>
    </citation>
    <scope>NUCLEOTIDE SEQUENCE</scope>
    <source>
        <strain evidence="7">6919</strain>
    </source>
</reference>
<dbReference type="PANTHER" id="PTHR39087">
    <property type="entry name" value="UPF0104 MEMBRANE PROTEIN MJ1595"/>
    <property type="match status" value="1"/>
</dbReference>
<sequence>MEKFNIKKALGYVVKIGVPVAIGVGLFYWLYNNVDFDEMREILRYDVNYRWIFMMLVMSVFSHVFRACRWRLQLRSIGVDAPLAPLVVSIFGTYAVNLIFPRLGEVWRCGYIARRQKASFTKVVGSMVADRLSDTATVLALTVVSILLAGPAFDKFFTTFPQVKDGLWNLLTSPFLWCCVIVVVLAVVALFRFGSSNGLVCRVRDMVKNVWQGFAAMAKMDGKWKFLFYTLLIWGCYFMQLYVCFFAFDFTSGLGIVCALVCFVLSSISMGIPTNGGLGAWHIAVIFGLSLYGVGTFSFDDPDARASAFAMLVWGSQTLLLILLGIYTYIYILMDKPEKGRVKSVN</sequence>
<accession>A0A9D9IRQ4</accession>
<dbReference type="Pfam" id="PF03706">
    <property type="entry name" value="LPG_synthase_TM"/>
    <property type="match status" value="1"/>
</dbReference>
<feature type="transmembrane region" description="Helical" evidence="6">
    <location>
        <begin position="12"/>
        <end position="31"/>
    </location>
</feature>
<dbReference type="InterPro" id="IPR022791">
    <property type="entry name" value="L-PG_synthase/AglD"/>
</dbReference>
<feature type="transmembrane region" description="Helical" evidence="6">
    <location>
        <begin position="136"/>
        <end position="153"/>
    </location>
</feature>
<keyword evidence="5 6" id="KW-0472">Membrane</keyword>
<proteinExistence type="predicted"/>
<evidence type="ECO:0000256" key="3">
    <source>
        <dbReference type="ARBA" id="ARBA00022692"/>
    </source>
</evidence>
<feature type="transmembrane region" description="Helical" evidence="6">
    <location>
        <begin position="226"/>
        <end position="248"/>
    </location>
</feature>
<evidence type="ECO:0000256" key="6">
    <source>
        <dbReference type="SAM" id="Phobius"/>
    </source>
</evidence>